<protein>
    <submittedName>
        <fullName evidence="2">Uncharacterized protein</fullName>
    </submittedName>
</protein>
<feature type="compositionally biased region" description="Basic and acidic residues" evidence="1">
    <location>
        <begin position="407"/>
        <end position="426"/>
    </location>
</feature>
<evidence type="ECO:0000313" key="2">
    <source>
        <dbReference type="EMBL" id="KAF3537739.1"/>
    </source>
</evidence>
<sequence length="455" mass="52377">MRTHETRVHRENCVPTENVPRTEIAYGPPTTFRRNSDGCKAVRRNSVGIVQSQTAIQRSYIFVGNGHMVRRNSIGKYRRNSDDFTVNRNVVGNSSEYTDELPMTTTVTFFIGMSSKSCWNILTTLVSSEFRRKWPTEFRRLHFFGFGISKHKLNFLEVEPQASDEFFHGISWRDRGLYTQDRESYDLVNHIGEHMLIDSWSPRLRGGETYEEASKRDRRNSKSLMEAGGHVVLHTWESDHFKEIFGFHCSEVDTEDPEIRAERTQVVDGDAHVLVVETSQYKKGTEIMNSQLSKGGISGILDKISQAAQQVDQMHEGFTRIVSKVCSAKCLAGWRVLLEIVADFDSRLNAHEWNRKAKEEINLQKNVQVSVQAFEHFRDFDSKFVLLISSRGVTRYELKMELREVGQDKRGQRDAEDEQVCSKHQEGSAQRKGYGFGPNMWSLLRFGQVHQMCST</sequence>
<proteinExistence type="predicted"/>
<accession>A0A8S9Q516</accession>
<dbReference type="AlphaFoldDB" id="A0A8S9Q516"/>
<reference evidence="2" key="1">
    <citation type="submission" date="2019-12" db="EMBL/GenBank/DDBJ databases">
        <title>Genome sequencing and annotation of Brassica cretica.</title>
        <authorList>
            <person name="Studholme D.J."/>
            <person name="Sarris P."/>
        </authorList>
    </citation>
    <scope>NUCLEOTIDE SEQUENCE</scope>
    <source>
        <strain evidence="2">PFS-109/04</strain>
        <tissue evidence="2">Leaf</tissue>
    </source>
</reference>
<dbReference type="Proteomes" id="UP000712600">
    <property type="component" value="Unassembled WGS sequence"/>
</dbReference>
<evidence type="ECO:0000256" key="1">
    <source>
        <dbReference type="SAM" id="MobiDB-lite"/>
    </source>
</evidence>
<gene>
    <name evidence="2" type="ORF">F2Q69_00021000</name>
</gene>
<name>A0A8S9Q516_BRACR</name>
<comment type="caution">
    <text evidence="2">The sequence shown here is derived from an EMBL/GenBank/DDBJ whole genome shotgun (WGS) entry which is preliminary data.</text>
</comment>
<organism evidence="2 3">
    <name type="scientific">Brassica cretica</name>
    <name type="common">Mustard</name>
    <dbReference type="NCBI Taxonomy" id="69181"/>
    <lineage>
        <taxon>Eukaryota</taxon>
        <taxon>Viridiplantae</taxon>
        <taxon>Streptophyta</taxon>
        <taxon>Embryophyta</taxon>
        <taxon>Tracheophyta</taxon>
        <taxon>Spermatophyta</taxon>
        <taxon>Magnoliopsida</taxon>
        <taxon>eudicotyledons</taxon>
        <taxon>Gunneridae</taxon>
        <taxon>Pentapetalae</taxon>
        <taxon>rosids</taxon>
        <taxon>malvids</taxon>
        <taxon>Brassicales</taxon>
        <taxon>Brassicaceae</taxon>
        <taxon>Brassiceae</taxon>
        <taxon>Brassica</taxon>
    </lineage>
</organism>
<evidence type="ECO:0000313" key="3">
    <source>
        <dbReference type="Proteomes" id="UP000712600"/>
    </source>
</evidence>
<feature type="region of interest" description="Disordered" evidence="1">
    <location>
        <begin position="407"/>
        <end position="433"/>
    </location>
</feature>
<dbReference type="EMBL" id="QGKX02001290">
    <property type="protein sequence ID" value="KAF3537739.1"/>
    <property type="molecule type" value="Genomic_DNA"/>
</dbReference>